<dbReference type="Gene3D" id="1.10.8.870">
    <property type="entry name" value="Alpha-glycerophosphate oxidase, cap domain"/>
    <property type="match status" value="1"/>
</dbReference>
<comment type="similarity">
    <text evidence="2">Belongs to the FAD-dependent glycerol-3-phosphate dehydrogenase family.</text>
</comment>
<evidence type="ECO:0000256" key="3">
    <source>
        <dbReference type="ARBA" id="ARBA00022630"/>
    </source>
</evidence>
<evidence type="ECO:0000256" key="6">
    <source>
        <dbReference type="SAM" id="Phobius"/>
    </source>
</evidence>
<dbReference type="Pfam" id="PF01266">
    <property type="entry name" value="DAO"/>
    <property type="match status" value="1"/>
</dbReference>
<feature type="transmembrane region" description="Helical" evidence="6">
    <location>
        <begin position="108"/>
        <end position="125"/>
    </location>
</feature>
<proteinExistence type="inferred from homology"/>
<keyword evidence="4" id="KW-0274">FAD</keyword>
<evidence type="ECO:0000313" key="9">
    <source>
        <dbReference type="Proteomes" id="UP001143304"/>
    </source>
</evidence>
<dbReference type="Proteomes" id="UP001143304">
    <property type="component" value="Unassembled WGS sequence"/>
</dbReference>
<feature type="domain" description="FAD dependent oxidoreductase" evidence="7">
    <location>
        <begin position="18"/>
        <end position="339"/>
    </location>
</feature>
<dbReference type="PRINTS" id="PR01001">
    <property type="entry name" value="FADG3PDH"/>
</dbReference>
<keyword evidence="6" id="KW-1133">Transmembrane helix</keyword>
<protein>
    <submittedName>
        <fullName evidence="8">Glycerol-3-phosphate dehydrogenase/oxidase</fullName>
    </submittedName>
</protein>
<evidence type="ECO:0000259" key="7">
    <source>
        <dbReference type="Pfam" id="PF01266"/>
    </source>
</evidence>
<keyword evidence="3" id="KW-0285">Flavoprotein</keyword>
<sequence>MSTLRDSNVRKLAQKPFDVLVLGAGINGAVAAASLAGRGVRVALIDSGDFAGGVSSNSSNLAWGGIKYLESLEFLLVNKLCKSRNRLMQAYPSTVKEIRFLTTVQRGFRFPPFFIYLGSLLYWVMGRFATRAPRFISARAIESAEPVINTSKAAGGLEYSDCYLYDNDARFVFNFVRKSLNFGCIAANYVKALNSTRQGDEWLTQIRDEVSGEISEIRSHALINACGPWADAENTLTGQATAHHHLFSKGVHLIVDQITDNKRVLTFFASDGRMFFLIPMGPKTCIGTTDAQVNSPEVGVSEEDRNFILENANALLDINPPLTRANVVAERVGVRPLVVEGEGGEADWVQLSRKHVVEVDQARRHLSIFGGKLTDCLNVGDEIADHVQQLGISVPQADNLWYGEPGNDLRAEFMLQAQLMNLDALTDPSSSEPLSERFWRRYAESAFGLLERIREDESVAALLIENAEYTRCEIELAARLEMIVKLEDFMRRRSKIEQVVKREAIVSAPGLREACQILFGEDADERLEEYLTATATAK</sequence>
<evidence type="ECO:0000256" key="5">
    <source>
        <dbReference type="ARBA" id="ARBA00023002"/>
    </source>
</evidence>
<name>A0ABT3T6X0_9GAMM</name>
<evidence type="ECO:0000256" key="4">
    <source>
        <dbReference type="ARBA" id="ARBA00022827"/>
    </source>
</evidence>
<dbReference type="SUPFAM" id="SSF51905">
    <property type="entry name" value="FAD/NAD(P)-binding domain"/>
    <property type="match status" value="1"/>
</dbReference>
<keyword evidence="6" id="KW-0472">Membrane</keyword>
<dbReference type="InterPro" id="IPR036188">
    <property type="entry name" value="FAD/NAD-bd_sf"/>
</dbReference>
<dbReference type="PANTHER" id="PTHR11985">
    <property type="entry name" value="GLYCEROL-3-PHOSPHATE DEHYDROGENASE"/>
    <property type="match status" value="1"/>
</dbReference>
<gene>
    <name evidence="8" type="ORF">EYC82_11740</name>
</gene>
<dbReference type="InterPro" id="IPR000447">
    <property type="entry name" value="G3P_DH_FAD-dep"/>
</dbReference>
<organism evidence="8 9">
    <name type="scientific">Candidatus Marimicrobium litorale</name>
    <dbReference type="NCBI Taxonomy" id="2518991"/>
    <lineage>
        <taxon>Bacteria</taxon>
        <taxon>Pseudomonadati</taxon>
        <taxon>Pseudomonadota</taxon>
        <taxon>Gammaproteobacteria</taxon>
        <taxon>Cellvibrionales</taxon>
        <taxon>Halieaceae</taxon>
        <taxon>Marimicrobium</taxon>
    </lineage>
</organism>
<dbReference type="InterPro" id="IPR038299">
    <property type="entry name" value="DAO_C_sf"/>
</dbReference>
<dbReference type="RefSeq" id="WP_279249729.1">
    <property type="nucleotide sequence ID" value="NZ_SHNO01000001.1"/>
</dbReference>
<dbReference type="Gene3D" id="3.50.50.60">
    <property type="entry name" value="FAD/NAD(P)-binding domain"/>
    <property type="match status" value="1"/>
</dbReference>
<dbReference type="PANTHER" id="PTHR11985:SF35">
    <property type="entry name" value="ANAEROBIC GLYCEROL-3-PHOSPHATE DEHYDROGENASE SUBUNIT A"/>
    <property type="match status" value="1"/>
</dbReference>
<dbReference type="InterPro" id="IPR006076">
    <property type="entry name" value="FAD-dep_OxRdtase"/>
</dbReference>
<evidence type="ECO:0000256" key="2">
    <source>
        <dbReference type="ARBA" id="ARBA00007330"/>
    </source>
</evidence>
<evidence type="ECO:0000313" key="8">
    <source>
        <dbReference type="EMBL" id="MCX2978027.1"/>
    </source>
</evidence>
<accession>A0ABT3T6X0</accession>
<reference evidence="8" key="1">
    <citation type="submission" date="2019-02" db="EMBL/GenBank/DDBJ databases">
        <authorList>
            <person name="Li S.-H."/>
        </authorList>
    </citation>
    <scope>NUCLEOTIDE SEQUENCE</scope>
    <source>
        <strain evidence="8">IMCC11814</strain>
    </source>
</reference>
<dbReference type="EMBL" id="SHNO01000001">
    <property type="protein sequence ID" value="MCX2978027.1"/>
    <property type="molecule type" value="Genomic_DNA"/>
</dbReference>
<evidence type="ECO:0000256" key="1">
    <source>
        <dbReference type="ARBA" id="ARBA00001974"/>
    </source>
</evidence>
<comment type="cofactor">
    <cofactor evidence="1">
        <name>FAD</name>
        <dbReference type="ChEBI" id="CHEBI:57692"/>
    </cofactor>
</comment>
<dbReference type="Gene3D" id="3.30.9.10">
    <property type="entry name" value="D-Amino Acid Oxidase, subunit A, domain 2"/>
    <property type="match status" value="1"/>
</dbReference>
<keyword evidence="5" id="KW-0560">Oxidoreductase</keyword>
<keyword evidence="9" id="KW-1185">Reference proteome</keyword>
<keyword evidence="6" id="KW-0812">Transmembrane</keyword>
<comment type="caution">
    <text evidence="8">The sequence shown here is derived from an EMBL/GenBank/DDBJ whole genome shotgun (WGS) entry which is preliminary data.</text>
</comment>